<evidence type="ECO:0000256" key="3">
    <source>
        <dbReference type="ARBA" id="ARBA00022989"/>
    </source>
</evidence>
<accession>A0A016VG80</accession>
<gene>
    <name evidence="7" type="primary">Acey_s0010.g863</name>
    <name evidence="7" type="ORF">Y032_0010g863</name>
</gene>
<sequence>MDSDRMIVSPVDTLPGRVGRSNKQIVRKNGVSATAILTNFVCGMIGPGCFSVAISFKQSGLWAGLFLVFLMGTLSVISMYKIVQCSQHLCKL</sequence>
<feature type="domain" description="Amino acid transporter transmembrane" evidence="6">
    <location>
        <begin position="32"/>
        <end position="89"/>
    </location>
</feature>
<dbReference type="InterPro" id="IPR013057">
    <property type="entry name" value="AA_transpt_TM"/>
</dbReference>
<dbReference type="Pfam" id="PF01490">
    <property type="entry name" value="Aa_trans"/>
    <property type="match status" value="1"/>
</dbReference>
<comment type="caution">
    <text evidence="7">The sequence shown here is derived from an EMBL/GenBank/DDBJ whole genome shotgun (WGS) entry which is preliminary data.</text>
</comment>
<organism evidence="7 8">
    <name type="scientific">Ancylostoma ceylanicum</name>
    <dbReference type="NCBI Taxonomy" id="53326"/>
    <lineage>
        <taxon>Eukaryota</taxon>
        <taxon>Metazoa</taxon>
        <taxon>Ecdysozoa</taxon>
        <taxon>Nematoda</taxon>
        <taxon>Chromadorea</taxon>
        <taxon>Rhabditida</taxon>
        <taxon>Rhabditina</taxon>
        <taxon>Rhabditomorpha</taxon>
        <taxon>Strongyloidea</taxon>
        <taxon>Ancylostomatidae</taxon>
        <taxon>Ancylostomatinae</taxon>
        <taxon>Ancylostoma</taxon>
    </lineage>
</organism>
<reference evidence="8" key="1">
    <citation type="journal article" date="2015" name="Nat. Genet.">
        <title>The genome and transcriptome of the zoonotic hookworm Ancylostoma ceylanicum identify infection-specific gene families.</title>
        <authorList>
            <person name="Schwarz E.M."/>
            <person name="Hu Y."/>
            <person name="Antoshechkin I."/>
            <person name="Miller M.M."/>
            <person name="Sternberg P.W."/>
            <person name="Aroian R.V."/>
        </authorList>
    </citation>
    <scope>NUCLEOTIDE SEQUENCE</scope>
    <source>
        <strain evidence="8">HY135</strain>
    </source>
</reference>
<protein>
    <recommendedName>
        <fullName evidence="6">Amino acid transporter transmembrane domain-containing protein</fullName>
    </recommendedName>
</protein>
<name>A0A016VG80_9BILA</name>
<keyword evidence="4 5" id="KW-0472">Membrane</keyword>
<proteinExistence type="predicted"/>
<dbReference type="EMBL" id="JARK01001346">
    <property type="protein sequence ID" value="EYC26609.1"/>
    <property type="molecule type" value="Genomic_DNA"/>
</dbReference>
<evidence type="ECO:0000259" key="6">
    <source>
        <dbReference type="Pfam" id="PF01490"/>
    </source>
</evidence>
<dbReference type="Proteomes" id="UP000024635">
    <property type="component" value="Unassembled WGS sequence"/>
</dbReference>
<dbReference type="AlphaFoldDB" id="A0A016VG80"/>
<dbReference type="STRING" id="53326.A0A016VG80"/>
<evidence type="ECO:0000256" key="2">
    <source>
        <dbReference type="ARBA" id="ARBA00022692"/>
    </source>
</evidence>
<keyword evidence="3 5" id="KW-1133">Transmembrane helix</keyword>
<evidence type="ECO:0000313" key="7">
    <source>
        <dbReference type="EMBL" id="EYC26609.1"/>
    </source>
</evidence>
<dbReference type="GO" id="GO:0016020">
    <property type="term" value="C:membrane"/>
    <property type="evidence" value="ECO:0007669"/>
    <property type="project" value="UniProtKB-SubCell"/>
</dbReference>
<feature type="transmembrane region" description="Helical" evidence="5">
    <location>
        <begin position="60"/>
        <end position="83"/>
    </location>
</feature>
<feature type="transmembrane region" description="Helical" evidence="5">
    <location>
        <begin position="30"/>
        <end position="54"/>
    </location>
</feature>
<dbReference type="OrthoDB" id="1684102at2759"/>
<evidence type="ECO:0000256" key="1">
    <source>
        <dbReference type="ARBA" id="ARBA00004370"/>
    </source>
</evidence>
<keyword evidence="8" id="KW-1185">Reference proteome</keyword>
<evidence type="ECO:0000313" key="8">
    <source>
        <dbReference type="Proteomes" id="UP000024635"/>
    </source>
</evidence>
<evidence type="ECO:0000256" key="5">
    <source>
        <dbReference type="SAM" id="Phobius"/>
    </source>
</evidence>
<comment type="subcellular location">
    <subcellularLocation>
        <location evidence="1">Membrane</location>
    </subcellularLocation>
</comment>
<keyword evidence="2 5" id="KW-0812">Transmembrane</keyword>
<evidence type="ECO:0000256" key="4">
    <source>
        <dbReference type="ARBA" id="ARBA00023136"/>
    </source>
</evidence>